<dbReference type="InterPro" id="IPR001584">
    <property type="entry name" value="Integrase_cat-core"/>
</dbReference>
<dbReference type="NCBIfam" id="NF033563">
    <property type="entry name" value="transpos_IS30"/>
    <property type="match status" value="2"/>
</dbReference>
<reference evidence="8 9" key="1">
    <citation type="submission" date="2019-05" db="EMBL/GenBank/DDBJ databases">
        <authorList>
            <consortium name="Pathogen Informatics"/>
        </authorList>
    </citation>
    <scope>NUCLEOTIDE SEQUENCE [LARGE SCALE GENOMIC DNA]</scope>
    <source>
        <strain evidence="8 9">NCTC10696</strain>
    </source>
</reference>
<feature type="region of interest" description="Disordered" evidence="6">
    <location>
        <begin position="1"/>
        <end position="21"/>
    </location>
</feature>
<dbReference type="GO" id="GO:0003677">
    <property type="term" value="F:DNA binding"/>
    <property type="evidence" value="ECO:0007669"/>
    <property type="project" value="UniProtKB-KW"/>
</dbReference>
<evidence type="ECO:0000256" key="3">
    <source>
        <dbReference type="ARBA" id="ARBA00022578"/>
    </source>
</evidence>
<evidence type="ECO:0000256" key="5">
    <source>
        <dbReference type="ARBA" id="ARBA00023172"/>
    </source>
</evidence>
<dbReference type="GO" id="GO:0015074">
    <property type="term" value="P:DNA integration"/>
    <property type="evidence" value="ECO:0007669"/>
    <property type="project" value="InterPro"/>
</dbReference>
<gene>
    <name evidence="8" type="ORF">NCTC10696_03770</name>
</gene>
<dbReference type="InterPro" id="IPR001598">
    <property type="entry name" value="Transposase_IS30_CS"/>
</dbReference>
<dbReference type="InterPro" id="IPR012337">
    <property type="entry name" value="RNaseH-like_sf"/>
</dbReference>
<dbReference type="PROSITE" id="PS50994">
    <property type="entry name" value="INTEGRASE"/>
    <property type="match status" value="1"/>
</dbReference>
<evidence type="ECO:0000259" key="7">
    <source>
        <dbReference type="PROSITE" id="PS50994"/>
    </source>
</evidence>
<sequence length="465" mass="52140">MGRPAGWMQKLTGRGAMRSPGAPSLRNEIKRLFWVQIATGITSEKAAQAVGVSTAVGTRWFRHRGGMPLFMSNYISGRYLSFAEREEIGLLRAQSVGVREIARRLGRSPSTISRELTRNAATRGGRFEYRASVAQWKAELVAKRPKPAKLVTNPRLHQYIRDRLEGKVKDADGREIAGPRQAPFKGRNKPHRSDRKWVNGWSPEQITNRLKIDFPDDESMRISHEAIYQALYIQGRGALKRELVSCLRSGRALRVPRARAQAKAWAHVSEDVMISSRPAEVEDRAVPGHWEGDLIIGLNRSAIGTLVERSTRFTMLVHLPREKGYGLIPRTKNGPALAGYGAVSMANALKKTVTDLPIELWRSLTWDRGKELSDHARFTIESGVKVFFADPHSPWQRGTNENTNGLLRQYFPKGTDLSRWSAHEIQAVANVLNTRPRKTLGWKTPAEALNEYLKSVQQSSVATTG</sequence>
<feature type="region of interest" description="Disordered" evidence="6">
    <location>
        <begin position="177"/>
        <end position="196"/>
    </location>
</feature>
<comment type="similarity">
    <text evidence="2">Belongs to the transposase IS30 family.</text>
</comment>
<dbReference type="InterPro" id="IPR025246">
    <property type="entry name" value="IS30-like_HTH"/>
</dbReference>
<dbReference type="Pfam" id="PF13936">
    <property type="entry name" value="HTH_38"/>
    <property type="match status" value="1"/>
</dbReference>
<comment type="function">
    <text evidence="1">Required for the transposition of the insertion element.</text>
</comment>
<dbReference type="PANTHER" id="PTHR10948">
    <property type="entry name" value="TRANSPOSASE"/>
    <property type="match status" value="1"/>
</dbReference>
<evidence type="ECO:0000256" key="6">
    <source>
        <dbReference type="SAM" id="MobiDB-lite"/>
    </source>
</evidence>
<dbReference type="EMBL" id="LR590482">
    <property type="protein sequence ID" value="VTR02144.1"/>
    <property type="molecule type" value="Genomic_DNA"/>
</dbReference>
<name>A0AAX3IAV2_9PSED</name>
<dbReference type="GO" id="GO:0006313">
    <property type="term" value="P:DNA transposition"/>
    <property type="evidence" value="ECO:0007669"/>
    <property type="project" value="InterPro"/>
</dbReference>
<protein>
    <submittedName>
        <fullName evidence="8">Integrase</fullName>
    </submittedName>
</protein>
<dbReference type="InterPro" id="IPR036397">
    <property type="entry name" value="RNaseH_sf"/>
</dbReference>
<dbReference type="PROSITE" id="PS01043">
    <property type="entry name" value="TRANSPOSASE_IS30"/>
    <property type="match status" value="1"/>
</dbReference>
<evidence type="ECO:0000313" key="9">
    <source>
        <dbReference type="Proteomes" id="UP000306562"/>
    </source>
</evidence>
<organism evidence="8 9">
    <name type="scientific">Pseudomonas synxantha</name>
    <dbReference type="NCBI Taxonomy" id="47883"/>
    <lineage>
        <taxon>Bacteria</taxon>
        <taxon>Pseudomonadati</taxon>
        <taxon>Pseudomonadota</taxon>
        <taxon>Gammaproteobacteria</taxon>
        <taxon>Pseudomonadales</taxon>
        <taxon>Pseudomonadaceae</taxon>
        <taxon>Pseudomonas</taxon>
    </lineage>
</organism>
<dbReference type="PANTHER" id="PTHR10948:SF23">
    <property type="entry name" value="TRANSPOSASE INSI FOR INSERTION SEQUENCE ELEMENT IS30A-RELATED"/>
    <property type="match status" value="1"/>
</dbReference>
<proteinExistence type="inferred from homology"/>
<dbReference type="InterPro" id="IPR051917">
    <property type="entry name" value="Transposase-Integrase"/>
</dbReference>
<evidence type="ECO:0000256" key="4">
    <source>
        <dbReference type="ARBA" id="ARBA00023125"/>
    </source>
</evidence>
<accession>A0AAX3IAV2</accession>
<dbReference type="Proteomes" id="UP000306562">
    <property type="component" value="Chromosome"/>
</dbReference>
<keyword evidence="4" id="KW-0238">DNA-binding</keyword>
<dbReference type="AlphaFoldDB" id="A0AAX3IAV2"/>
<dbReference type="InterPro" id="IPR053392">
    <property type="entry name" value="Transposase_IS30-like"/>
</dbReference>
<keyword evidence="5" id="KW-0233">DNA recombination</keyword>
<evidence type="ECO:0000313" key="8">
    <source>
        <dbReference type="EMBL" id="VTR02144.1"/>
    </source>
</evidence>
<dbReference type="GO" id="GO:0005829">
    <property type="term" value="C:cytosol"/>
    <property type="evidence" value="ECO:0007669"/>
    <property type="project" value="TreeGrafter"/>
</dbReference>
<dbReference type="Gene3D" id="1.10.10.60">
    <property type="entry name" value="Homeodomain-like"/>
    <property type="match status" value="1"/>
</dbReference>
<keyword evidence="3" id="KW-0815">Transposition</keyword>
<evidence type="ECO:0000256" key="2">
    <source>
        <dbReference type="ARBA" id="ARBA00006363"/>
    </source>
</evidence>
<dbReference type="Gene3D" id="3.30.420.10">
    <property type="entry name" value="Ribonuclease H-like superfamily/Ribonuclease H"/>
    <property type="match status" value="1"/>
</dbReference>
<evidence type="ECO:0000256" key="1">
    <source>
        <dbReference type="ARBA" id="ARBA00002190"/>
    </source>
</evidence>
<feature type="domain" description="Integrase catalytic" evidence="7">
    <location>
        <begin position="274"/>
        <end position="453"/>
    </location>
</feature>
<dbReference type="GO" id="GO:0004803">
    <property type="term" value="F:transposase activity"/>
    <property type="evidence" value="ECO:0007669"/>
    <property type="project" value="InterPro"/>
</dbReference>
<dbReference type="SUPFAM" id="SSF53098">
    <property type="entry name" value="Ribonuclease H-like"/>
    <property type="match status" value="1"/>
</dbReference>